<name>A0A401TBV7_CHIPU</name>
<organism evidence="2 3">
    <name type="scientific">Chiloscyllium punctatum</name>
    <name type="common">Brownbanded bambooshark</name>
    <name type="synonym">Hemiscyllium punctatum</name>
    <dbReference type="NCBI Taxonomy" id="137246"/>
    <lineage>
        <taxon>Eukaryota</taxon>
        <taxon>Metazoa</taxon>
        <taxon>Chordata</taxon>
        <taxon>Craniata</taxon>
        <taxon>Vertebrata</taxon>
        <taxon>Chondrichthyes</taxon>
        <taxon>Elasmobranchii</taxon>
        <taxon>Galeomorphii</taxon>
        <taxon>Galeoidea</taxon>
        <taxon>Orectolobiformes</taxon>
        <taxon>Hemiscylliidae</taxon>
        <taxon>Chiloscyllium</taxon>
    </lineage>
</organism>
<evidence type="ECO:0000256" key="1">
    <source>
        <dbReference type="SAM" id="MobiDB-lite"/>
    </source>
</evidence>
<proteinExistence type="predicted"/>
<evidence type="ECO:0000313" key="3">
    <source>
        <dbReference type="Proteomes" id="UP000287033"/>
    </source>
</evidence>
<dbReference type="Proteomes" id="UP000287033">
    <property type="component" value="Unassembled WGS sequence"/>
</dbReference>
<accession>A0A401TBV7</accession>
<protein>
    <submittedName>
        <fullName evidence="2">Uncharacterized protein</fullName>
    </submittedName>
</protein>
<gene>
    <name evidence="2" type="ORF">chiPu_0024164</name>
</gene>
<comment type="caution">
    <text evidence="2">The sequence shown here is derived from an EMBL/GenBank/DDBJ whole genome shotgun (WGS) entry which is preliminary data.</text>
</comment>
<reference evidence="2 3" key="1">
    <citation type="journal article" date="2018" name="Nat. Ecol. Evol.">
        <title>Shark genomes provide insights into elasmobranch evolution and the origin of vertebrates.</title>
        <authorList>
            <person name="Hara Y"/>
            <person name="Yamaguchi K"/>
            <person name="Onimaru K"/>
            <person name="Kadota M"/>
            <person name="Koyanagi M"/>
            <person name="Keeley SD"/>
            <person name="Tatsumi K"/>
            <person name="Tanaka K"/>
            <person name="Motone F"/>
            <person name="Kageyama Y"/>
            <person name="Nozu R"/>
            <person name="Adachi N"/>
            <person name="Nishimura O"/>
            <person name="Nakagawa R"/>
            <person name="Tanegashima C"/>
            <person name="Kiyatake I"/>
            <person name="Matsumoto R"/>
            <person name="Murakumo K"/>
            <person name="Nishida K"/>
            <person name="Terakita A"/>
            <person name="Kuratani S"/>
            <person name="Sato K"/>
            <person name="Hyodo S Kuraku.S."/>
        </authorList>
    </citation>
    <scope>NUCLEOTIDE SEQUENCE [LARGE SCALE GENOMIC DNA]</scope>
</reference>
<dbReference type="EMBL" id="BEZZ01034103">
    <property type="protein sequence ID" value="GCC40156.1"/>
    <property type="molecule type" value="Genomic_DNA"/>
</dbReference>
<sequence length="110" mass="12299">MSKKRWGTITPAPFPLGYQRMTSHEIHQSVERLHSGRGARAPSCGHQQHSRLAAAESVAEHKALSPEKLQKLLQRLCYNAAETAGDQRQVPQGQLREAGILNSYAWKGWN</sequence>
<dbReference type="OrthoDB" id="10021290at2759"/>
<dbReference type="AlphaFoldDB" id="A0A401TBV7"/>
<evidence type="ECO:0000313" key="2">
    <source>
        <dbReference type="EMBL" id="GCC40156.1"/>
    </source>
</evidence>
<dbReference type="OMA" id="TVNSYAW"/>
<feature type="non-terminal residue" evidence="2">
    <location>
        <position position="1"/>
    </location>
</feature>
<keyword evidence="3" id="KW-1185">Reference proteome</keyword>
<feature type="region of interest" description="Disordered" evidence="1">
    <location>
        <begin position="29"/>
        <end position="57"/>
    </location>
</feature>